<dbReference type="Pfam" id="PF13843">
    <property type="entry name" value="DDE_Tnp_1_7"/>
    <property type="match status" value="1"/>
</dbReference>
<dbReference type="VEuPathDB" id="FungiDB:PC110_g18115"/>
<dbReference type="Proteomes" id="UP000735874">
    <property type="component" value="Unassembled WGS sequence"/>
</dbReference>
<dbReference type="OrthoDB" id="122438at2759"/>
<dbReference type="Proteomes" id="UP000251314">
    <property type="component" value="Unassembled WGS sequence"/>
</dbReference>
<evidence type="ECO:0000313" key="4">
    <source>
        <dbReference type="EMBL" id="KAG2948951.1"/>
    </source>
</evidence>
<feature type="domain" description="PiggyBac transposable element-derived protein" evidence="1">
    <location>
        <begin position="11"/>
        <end position="105"/>
    </location>
</feature>
<dbReference type="Proteomes" id="UP000736787">
    <property type="component" value="Unassembled WGS sequence"/>
</dbReference>
<dbReference type="EMBL" id="RCMI01000379">
    <property type="protein sequence ID" value="KAG2914067.1"/>
    <property type="molecule type" value="Genomic_DNA"/>
</dbReference>
<evidence type="ECO:0000313" key="7">
    <source>
        <dbReference type="EMBL" id="RAW25466.1"/>
    </source>
</evidence>
<organism evidence="7 8">
    <name type="scientific">Phytophthora cactorum</name>
    <dbReference type="NCBI Taxonomy" id="29920"/>
    <lineage>
        <taxon>Eukaryota</taxon>
        <taxon>Sar</taxon>
        <taxon>Stramenopiles</taxon>
        <taxon>Oomycota</taxon>
        <taxon>Peronosporomycetes</taxon>
        <taxon>Peronosporales</taxon>
        <taxon>Peronosporaceae</taxon>
        <taxon>Phytophthora</taxon>
    </lineage>
</organism>
<dbReference type="Proteomes" id="UP000774804">
    <property type="component" value="Unassembled WGS sequence"/>
</dbReference>
<sequence>MADDGAHSAGSFGHFIPRNRCTAILRDLHFYNNDTANQRDTLWKLRAVVDVLQERFLAIWTVSNIISFNEGVLPATSKRNRTRMFMPDKPRGYGIKMVMKCNAVSTAA</sequence>
<dbReference type="EMBL" id="RCMK01000100">
    <property type="protein sequence ID" value="KAG2948951.1"/>
    <property type="molecule type" value="Genomic_DNA"/>
</dbReference>
<dbReference type="Proteomes" id="UP000760860">
    <property type="component" value="Unassembled WGS sequence"/>
</dbReference>
<gene>
    <name evidence="7" type="ORF">PC110_g18115</name>
    <name evidence="2" type="ORF">PC113_g6301</name>
    <name evidence="3" type="ORF">PC115_g11799</name>
    <name evidence="4" type="ORF">PC117_g5646</name>
    <name evidence="5" type="ORF">PC118_g5525</name>
    <name evidence="6" type="ORF">PC129_g11165</name>
</gene>
<comment type="caution">
    <text evidence="7">The sequence shown here is derived from an EMBL/GenBank/DDBJ whole genome shotgun (WGS) entry which is preliminary data.</text>
</comment>
<dbReference type="Proteomes" id="UP000697107">
    <property type="component" value="Unassembled WGS sequence"/>
</dbReference>
<name>A0A329RP54_9STRA</name>
<dbReference type="STRING" id="29920.A0A329RP54"/>
<dbReference type="EMBL" id="MJFZ01000747">
    <property type="protein sequence ID" value="RAW25466.1"/>
    <property type="molecule type" value="Genomic_DNA"/>
</dbReference>
<reference evidence="2" key="2">
    <citation type="submission" date="2018-10" db="EMBL/GenBank/DDBJ databases">
        <title>Effector identification in a new, highly contiguous assembly of the strawberry crown rot pathogen Phytophthora cactorum.</title>
        <authorList>
            <person name="Armitage A.D."/>
            <person name="Nellist C.F."/>
            <person name="Bates H."/>
            <person name="Vickerstaff R.J."/>
            <person name="Harrison R.J."/>
        </authorList>
    </citation>
    <scope>NUCLEOTIDE SEQUENCE</scope>
    <source>
        <strain evidence="2">15-7</strain>
        <strain evidence="3">4032</strain>
        <strain evidence="4">4040</strain>
        <strain evidence="5">P415</strain>
        <strain evidence="6">P421</strain>
    </source>
</reference>
<evidence type="ECO:0000313" key="6">
    <source>
        <dbReference type="EMBL" id="KAG3218027.1"/>
    </source>
</evidence>
<evidence type="ECO:0000313" key="2">
    <source>
        <dbReference type="EMBL" id="KAG2862456.1"/>
    </source>
</evidence>
<dbReference type="PANTHER" id="PTHR46599:SF3">
    <property type="entry name" value="PIGGYBAC TRANSPOSABLE ELEMENT-DERIVED PROTEIN 4"/>
    <property type="match status" value="1"/>
</dbReference>
<dbReference type="EMBL" id="RCMV01000387">
    <property type="protein sequence ID" value="KAG3218027.1"/>
    <property type="molecule type" value="Genomic_DNA"/>
</dbReference>
<dbReference type="EMBL" id="RCMG01000128">
    <property type="protein sequence ID" value="KAG2862456.1"/>
    <property type="molecule type" value="Genomic_DNA"/>
</dbReference>
<evidence type="ECO:0000259" key="1">
    <source>
        <dbReference type="Pfam" id="PF13843"/>
    </source>
</evidence>
<protein>
    <recommendedName>
        <fullName evidence="1">PiggyBac transposable element-derived protein domain-containing protein</fullName>
    </recommendedName>
</protein>
<dbReference type="AlphaFoldDB" id="A0A329RP54"/>
<evidence type="ECO:0000313" key="3">
    <source>
        <dbReference type="EMBL" id="KAG2914067.1"/>
    </source>
</evidence>
<dbReference type="InterPro" id="IPR029526">
    <property type="entry name" value="PGBD"/>
</dbReference>
<keyword evidence="8" id="KW-1185">Reference proteome</keyword>
<reference evidence="7 8" key="1">
    <citation type="submission" date="2018-01" db="EMBL/GenBank/DDBJ databases">
        <title>Draft genome of the strawberry crown rot pathogen Phytophthora cactorum.</title>
        <authorList>
            <person name="Armitage A.D."/>
            <person name="Lysoe E."/>
            <person name="Nellist C.F."/>
            <person name="Harrison R.J."/>
            <person name="Brurberg M.B."/>
        </authorList>
    </citation>
    <scope>NUCLEOTIDE SEQUENCE [LARGE SCALE GENOMIC DNA]</scope>
    <source>
        <strain evidence="7 8">10300</strain>
    </source>
</reference>
<evidence type="ECO:0000313" key="5">
    <source>
        <dbReference type="EMBL" id="KAG2990627.1"/>
    </source>
</evidence>
<accession>A0A329RP54</accession>
<evidence type="ECO:0000313" key="8">
    <source>
        <dbReference type="Proteomes" id="UP000251314"/>
    </source>
</evidence>
<dbReference type="PANTHER" id="PTHR46599">
    <property type="entry name" value="PIGGYBAC TRANSPOSABLE ELEMENT-DERIVED PROTEIN 4"/>
    <property type="match status" value="1"/>
</dbReference>
<proteinExistence type="predicted"/>
<dbReference type="EMBL" id="RCML01000114">
    <property type="protein sequence ID" value="KAG2990627.1"/>
    <property type="molecule type" value="Genomic_DNA"/>
</dbReference>